<keyword evidence="2" id="KW-1185">Reference proteome</keyword>
<evidence type="ECO:0000313" key="2">
    <source>
        <dbReference type="Proteomes" id="UP000594205"/>
    </source>
</evidence>
<proteinExistence type="predicted"/>
<dbReference type="KEGG" id="sfeu:IM697_35080"/>
<reference evidence="1 2" key="1">
    <citation type="submission" date="2020-10" db="EMBL/GenBank/DDBJ databases">
        <title>Streptomyces ferrugineus complate genome analysis.</title>
        <authorList>
            <person name="Anwar N."/>
        </authorList>
    </citation>
    <scope>NUCLEOTIDE SEQUENCE [LARGE SCALE GENOMIC DNA]</scope>
    <source>
        <strain evidence="1 2">CCTCC AA2014009</strain>
    </source>
</reference>
<gene>
    <name evidence="1" type="ORF">IM697_35080</name>
</gene>
<protein>
    <submittedName>
        <fullName evidence="1">Uncharacterized protein</fullName>
    </submittedName>
</protein>
<name>A0A7M2T0B2_9ACTN</name>
<dbReference type="EMBL" id="CP063373">
    <property type="protein sequence ID" value="QOV41589.1"/>
    <property type="molecule type" value="Genomic_DNA"/>
</dbReference>
<dbReference type="RefSeq" id="WP_194050154.1">
    <property type="nucleotide sequence ID" value="NZ_CP063373.1"/>
</dbReference>
<accession>A0A7M2T0B2</accession>
<dbReference type="Proteomes" id="UP000594205">
    <property type="component" value="Chromosome"/>
</dbReference>
<sequence length="124" mass="13305">MLALEPNADLGEFRELRAAAADAESTCKDLLQKLRDSPETGALHVYALAVLPPEAAAGVIAEMTGELAVCSMALLHKVDPEAGRTLDRVLRQDPCCVYAVKQFDAAIRRAQDETDEEGGGESHQ</sequence>
<dbReference type="AlphaFoldDB" id="A0A7M2T0B2"/>
<organism evidence="1 2">
    <name type="scientific">Streptomyces ferrugineus</name>
    <dbReference type="NCBI Taxonomy" id="1413221"/>
    <lineage>
        <taxon>Bacteria</taxon>
        <taxon>Bacillati</taxon>
        <taxon>Actinomycetota</taxon>
        <taxon>Actinomycetes</taxon>
        <taxon>Kitasatosporales</taxon>
        <taxon>Streptomycetaceae</taxon>
        <taxon>Streptomyces</taxon>
    </lineage>
</organism>
<evidence type="ECO:0000313" key="1">
    <source>
        <dbReference type="EMBL" id="QOV41589.1"/>
    </source>
</evidence>